<evidence type="ECO:0000256" key="2">
    <source>
        <dbReference type="ARBA" id="ARBA00022475"/>
    </source>
</evidence>
<keyword evidence="8" id="KW-1185">Reference proteome</keyword>
<keyword evidence="3 6" id="KW-0812">Transmembrane</keyword>
<feature type="transmembrane region" description="Helical" evidence="6">
    <location>
        <begin position="76"/>
        <end position="97"/>
    </location>
</feature>
<name>A0ABY6BB21_9GAMM</name>
<sequence>MSPQEWSVVYFVVAATALLGSPGPGILSLVAIGRTQGWRDGLRYYAGLQLGLATAAAASVAGLASLLIVYPAIGRAMTTLATLYLLYLAWCIARSPVGTEFGERRTLAPVWSGFALGIANPKAYPAFASLLTSHTLLAGHIADGLLKWSLLVTVILIVDIAWLMFGVSLKQARLNPLGERAMNWGFALLIVTAALWEIRW</sequence>
<evidence type="ECO:0000256" key="4">
    <source>
        <dbReference type="ARBA" id="ARBA00022989"/>
    </source>
</evidence>
<dbReference type="RefSeq" id="WP_261692827.1">
    <property type="nucleotide sequence ID" value="NZ_CP104694.1"/>
</dbReference>
<keyword evidence="5 6" id="KW-0472">Membrane</keyword>
<dbReference type="Proteomes" id="UP001064632">
    <property type="component" value="Chromosome"/>
</dbReference>
<evidence type="ECO:0000313" key="7">
    <source>
        <dbReference type="EMBL" id="UXI65831.1"/>
    </source>
</evidence>
<reference evidence="7" key="1">
    <citation type="submission" date="2022-09" db="EMBL/GenBank/DDBJ databases">
        <title>Tahibacter sp. nov., isolated from a fresh water.</title>
        <authorList>
            <person name="Baek J.H."/>
            <person name="Lee J.K."/>
            <person name="Kim J.M."/>
            <person name="Jeon C.O."/>
        </authorList>
    </citation>
    <scope>NUCLEOTIDE SEQUENCE</scope>
    <source>
        <strain evidence="7">W38</strain>
    </source>
</reference>
<feature type="transmembrane region" description="Helical" evidence="6">
    <location>
        <begin position="181"/>
        <end position="198"/>
    </location>
</feature>
<evidence type="ECO:0000313" key="8">
    <source>
        <dbReference type="Proteomes" id="UP001064632"/>
    </source>
</evidence>
<protein>
    <submittedName>
        <fullName evidence="7">LysE family transporter</fullName>
    </submittedName>
</protein>
<evidence type="ECO:0000256" key="1">
    <source>
        <dbReference type="ARBA" id="ARBA00004651"/>
    </source>
</evidence>
<dbReference type="EMBL" id="CP104694">
    <property type="protein sequence ID" value="UXI65831.1"/>
    <property type="molecule type" value="Genomic_DNA"/>
</dbReference>
<keyword evidence="4 6" id="KW-1133">Transmembrane helix</keyword>
<organism evidence="7 8">
    <name type="scientific">Tahibacter amnicola</name>
    <dbReference type="NCBI Taxonomy" id="2976241"/>
    <lineage>
        <taxon>Bacteria</taxon>
        <taxon>Pseudomonadati</taxon>
        <taxon>Pseudomonadota</taxon>
        <taxon>Gammaproteobacteria</taxon>
        <taxon>Lysobacterales</taxon>
        <taxon>Rhodanobacteraceae</taxon>
        <taxon>Tahibacter</taxon>
    </lineage>
</organism>
<feature type="transmembrane region" description="Helical" evidence="6">
    <location>
        <begin position="44"/>
        <end position="70"/>
    </location>
</feature>
<keyword evidence="2" id="KW-1003">Cell membrane</keyword>
<dbReference type="InterPro" id="IPR001123">
    <property type="entry name" value="LeuE-type"/>
</dbReference>
<accession>A0ABY6BB21</accession>
<comment type="subcellular location">
    <subcellularLocation>
        <location evidence="1">Cell membrane</location>
        <topology evidence="1">Multi-pass membrane protein</topology>
    </subcellularLocation>
</comment>
<evidence type="ECO:0000256" key="6">
    <source>
        <dbReference type="SAM" id="Phobius"/>
    </source>
</evidence>
<dbReference type="Pfam" id="PF01810">
    <property type="entry name" value="LysE"/>
    <property type="match status" value="1"/>
</dbReference>
<gene>
    <name evidence="7" type="ORF">N4264_13770</name>
</gene>
<dbReference type="PANTHER" id="PTHR30086:SF20">
    <property type="entry name" value="ARGININE EXPORTER PROTEIN ARGO-RELATED"/>
    <property type="match status" value="1"/>
</dbReference>
<evidence type="ECO:0000256" key="3">
    <source>
        <dbReference type="ARBA" id="ARBA00022692"/>
    </source>
</evidence>
<feature type="transmembrane region" description="Helical" evidence="6">
    <location>
        <begin position="6"/>
        <end position="32"/>
    </location>
</feature>
<proteinExistence type="predicted"/>
<dbReference type="PANTHER" id="PTHR30086">
    <property type="entry name" value="ARGININE EXPORTER PROTEIN ARGO"/>
    <property type="match status" value="1"/>
</dbReference>
<evidence type="ECO:0000256" key="5">
    <source>
        <dbReference type="ARBA" id="ARBA00023136"/>
    </source>
</evidence>
<feature type="transmembrane region" description="Helical" evidence="6">
    <location>
        <begin position="148"/>
        <end position="169"/>
    </location>
</feature>